<keyword evidence="6" id="KW-0175">Coiled coil</keyword>
<evidence type="ECO:0000256" key="1">
    <source>
        <dbReference type="ARBA" id="ARBA00008894"/>
    </source>
</evidence>
<dbReference type="InterPro" id="IPR032675">
    <property type="entry name" value="LRR_dom_sf"/>
</dbReference>
<evidence type="ECO:0000256" key="4">
    <source>
        <dbReference type="ARBA" id="ARBA00022741"/>
    </source>
</evidence>
<evidence type="ECO:0000259" key="8">
    <source>
        <dbReference type="Pfam" id="PF18052"/>
    </source>
</evidence>
<dbReference type="Pfam" id="PF23559">
    <property type="entry name" value="WHD_DRP"/>
    <property type="match status" value="1"/>
</dbReference>
<protein>
    <submittedName>
        <fullName evidence="11">Uncharacterized protein</fullName>
    </submittedName>
</protein>
<dbReference type="InterPro" id="IPR038005">
    <property type="entry name" value="RX-like_CC"/>
</dbReference>
<evidence type="ECO:0000256" key="6">
    <source>
        <dbReference type="ARBA" id="ARBA00023054"/>
    </source>
</evidence>
<organism evidence="11 12">
    <name type="scientific">Sorghum bicolor</name>
    <name type="common">Sorghum</name>
    <name type="synonym">Sorghum vulgare</name>
    <dbReference type="NCBI Taxonomy" id="4558"/>
    <lineage>
        <taxon>Eukaryota</taxon>
        <taxon>Viridiplantae</taxon>
        <taxon>Streptophyta</taxon>
        <taxon>Embryophyta</taxon>
        <taxon>Tracheophyta</taxon>
        <taxon>Spermatophyta</taxon>
        <taxon>Magnoliopsida</taxon>
        <taxon>Liliopsida</taxon>
        <taxon>Poales</taxon>
        <taxon>Poaceae</taxon>
        <taxon>PACMAD clade</taxon>
        <taxon>Panicoideae</taxon>
        <taxon>Andropogonodae</taxon>
        <taxon>Andropogoneae</taxon>
        <taxon>Sorghinae</taxon>
        <taxon>Sorghum</taxon>
    </lineage>
</organism>
<dbReference type="GO" id="GO:0042742">
    <property type="term" value="P:defense response to bacterium"/>
    <property type="evidence" value="ECO:0007669"/>
    <property type="project" value="UniProtKB-ARBA"/>
</dbReference>
<evidence type="ECO:0000313" key="12">
    <source>
        <dbReference type="Proteomes" id="UP000000768"/>
    </source>
</evidence>
<reference evidence="11" key="2">
    <citation type="submission" date="2017-02" db="EMBL/GenBank/DDBJ databases">
        <title>WGS assembly of Sorghum bicolor.</title>
        <authorList>
            <person name="Paterson A."/>
            <person name="Mullet J."/>
            <person name="Bowers J."/>
            <person name="Bruggmann R."/>
            <person name="Dubchak I."/>
            <person name="Grimwood J."/>
            <person name="Gundlach H."/>
            <person name="Haberer G."/>
            <person name="Hellsten U."/>
            <person name="Mitros T."/>
            <person name="Poliakov A."/>
            <person name="Schmutz J."/>
            <person name="Spannagl M."/>
            <person name="Tang H."/>
            <person name="Wang X."/>
            <person name="Wicker T."/>
            <person name="Bharti A."/>
            <person name="Chapman J."/>
            <person name="Feltus F."/>
            <person name="Gowik U."/>
            <person name="Grigoriev I."/>
            <person name="Lyons E."/>
            <person name="Maher C."/>
            <person name="Martis M."/>
            <person name="Narechania A."/>
            <person name="Otillar R."/>
            <person name="Penning B."/>
            <person name="Salamov A."/>
            <person name="Wang Y."/>
            <person name="Zhang L."/>
            <person name="Carpita N."/>
            <person name="Freeling M."/>
            <person name="Gingle A."/>
            <person name="Hash C."/>
            <person name="Keller B."/>
            <person name="Klein P."/>
            <person name="Kresovich S."/>
            <person name="Mccann M."/>
            <person name="Ming R."/>
            <person name="Peterson D."/>
            <person name="Rahman M."/>
            <person name="Ware D."/>
            <person name="Westhoff P."/>
            <person name="Mayer K."/>
            <person name="Messing J."/>
            <person name="Sims D."/>
            <person name="Jenkins J."/>
            <person name="Shu S."/>
            <person name="Rokhsar D."/>
        </authorList>
    </citation>
    <scope>NUCLEOTIDE SEQUENCE</scope>
</reference>
<evidence type="ECO:0000259" key="7">
    <source>
        <dbReference type="Pfam" id="PF00931"/>
    </source>
</evidence>
<dbReference type="Pfam" id="PF00931">
    <property type="entry name" value="NB-ARC"/>
    <property type="match status" value="1"/>
</dbReference>
<dbReference type="Gene3D" id="3.80.10.10">
    <property type="entry name" value="Ribonuclease Inhibitor"/>
    <property type="match status" value="1"/>
</dbReference>
<dbReference type="InterPro" id="IPR002182">
    <property type="entry name" value="NB-ARC"/>
</dbReference>
<keyword evidence="3" id="KW-0677">Repeat</keyword>
<keyword evidence="4" id="KW-0547">Nucleotide-binding</keyword>
<dbReference type="InterPro" id="IPR055414">
    <property type="entry name" value="LRR_R13L4/SHOC2-like"/>
</dbReference>
<dbReference type="PANTHER" id="PTHR23155">
    <property type="entry name" value="DISEASE RESISTANCE PROTEIN RP"/>
    <property type="match status" value="1"/>
</dbReference>
<dbReference type="GO" id="GO:0009626">
    <property type="term" value="P:plant-type hypersensitive response"/>
    <property type="evidence" value="ECO:0007669"/>
    <property type="project" value="UniProtKB-ARBA"/>
</dbReference>
<dbReference type="SUPFAM" id="SSF52540">
    <property type="entry name" value="P-loop containing nucleoside triphosphate hydrolases"/>
    <property type="match status" value="1"/>
</dbReference>
<evidence type="ECO:0000259" key="9">
    <source>
        <dbReference type="Pfam" id="PF23559"/>
    </source>
</evidence>
<dbReference type="GO" id="GO:0043531">
    <property type="term" value="F:ADP binding"/>
    <property type="evidence" value="ECO:0007669"/>
    <property type="project" value="InterPro"/>
</dbReference>
<comment type="similarity">
    <text evidence="1">Belongs to the disease resistance NB-LRR family.</text>
</comment>
<dbReference type="AlphaFoldDB" id="A0A1Z5RGX5"/>
<evidence type="ECO:0000256" key="5">
    <source>
        <dbReference type="ARBA" id="ARBA00022821"/>
    </source>
</evidence>
<dbReference type="ExpressionAtlas" id="A0A1Z5RGX5">
    <property type="expression patterns" value="baseline"/>
</dbReference>
<accession>A0A1Z5RGX5</accession>
<sequence>MAAAMVESLSTGVMNSVIEKLGALMGEQYEKHRAVRRDVAFLKDELSSMHAVLNKLAIANMEELDPQTVEWRNQVMGMAFDIEDSIDDFMQHHQVVGDEDASTTTSTADLGFIAKIRQYVSELRLRHHFTKQIQELKSRVIEVSERRKRYKLDEAAAAAAAASSSSLFVTVDPRMAALYTEADSLVGIEGPVDDIVELLLDKKEGDDGDASASPLGLRVVAIVGLGGLGKTTVANQVYRKIRGQYDCEMFVSVSQRPDMLKLLGRITHKVGMPQLNHIVEVEDLIETIRGYLKDLSYFFVIDDIWDTSVWDILRCALPDNNKGSKVITTTRIETVAKACCSYRPEFIYKMKPLNDENSAKLFFSRVGYVCAQSLKDISDEILQKCGGLPLAIISISSLLASQPARSREQWKFVCSSLRSNLRENPTLEGMRQVLKLSYSNLPLHLKTCLLYIGMYPEDHCIEKVDLVRLWVAEGFVANLCDEDAEEVAGSYFNELVNRSMIQPTNTGYNGEVSRCKVHDMILDLIRLKSEEENFLRVVDNANHMALSSQSKVRRLSLHLGFGEDQDTAAATSLSMSHMRSFALFGNTGFTPPISRFKYIRVLNLKDWRTDGHDIVDLTPVCKLFQLRYLNIGRKARLPAQISNLQCLETLELNKLDGDVPSDIVHLPYLLHFVVPSGKRLPDGICAMRSLRTLRCFDVGLNSVDNFKGVAELLNVRDLVISCSGTAPQQGIMDTLWCSIAKLISCKLRALTFPFFPANLPPPIVGLDHLAISQAEHHLEVLEVSSTLFPQVPSWIGQHCSRLSILSLTVNILRQNDVDLLVQLPNLLDLKLNIRKCPTERILIDNDSSAVAFPALKLFTFSCFAPCLFFGAGALPNLHTLTLNHHGRGLENVKLLEGVQHLLNLKEVHVVFTNGYCGGRAMPGIMEAAAEATYRDAISMHPGKSGIKILVNLFCLVMPPSAFYYDSDDGVFVGN</sequence>
<feature type="domain" description="Disease resistance R13L4/SHOC-2-like LRR" evidence="10">
    <location>
        <begin position="577"/>
        <end position="942"/>
    </location>
</feature>
<proteinExistence type="inferred from homology"/>
<dbReference type="EMBL" id="CM000764">
    <property type="protein sequence ID" value="OQU83021.1"/>
    <property type="molecule type" value="Genomic_DNA"/>
</dbReference>
<dbReference type="PRINTS" id="PR00364">
    <property type="entry name" value="DISEASERSIST"/>
</dbReference>
<dbReference type="InterPro" id="IPR036388">
    <property type="entry name" value="WH-like_DNA-bd_sf"/>
</dbReference>
<dbReference type="Gene3D" id="3.40.50.300">
    <property type="entry name" value="P-loop containing nucleotide triphosphate hydrolases"/>
    <property type="match status" value="1"/>
</dbReference>
<dbReference type="InterPro" id="IPR041118">
    <property type="entry name" value="Rx_N"/>
</dbReference>
<feature type="domain" description="NB-ARC" evidence="7">
    <location>
        <begin position="217"/>
        <end position="366"/>
    </location>
</feature>
<dbReference type="EMBL" id="CM000764">
    <property type="protein sequence ID" value="OQU83020.1"/>
    <property type="molecule type" value="Genomic_DNA"/>
</dbReference>
<dbReference type="Pfam" id="PF18052">
    <property type="entry name" value="Rx_N"/>
    <property type="match status" value="1"/>
</dbReference>
<gene>
    <name evidence="11" type="ORF">SORBI_3005G062900</name>
</gene>
<feature type="domain" description="Disease resistance protein winged helix" evidence="9">
    <location>
        <begin position="454"/>
        <end position="525"/>
    </location>
</feature>
<dbReference type="PANTHER" id="PTHR23155:SF906">
    <property type="entry name" value="OS08G0205100 PROTEIN"/>
    <property type="match status" value="1"/>
</dbReference>
<keyword evidence="12" id="KW-1185">Reference proteome</keyword>
<dbReference type="CDD" id="cd14798">
    <property type="entry name" value="RX-CC_like"/>
    <property type="match status" value="1"/>
</dbReference>
<reference evidence="12" key="3">
    <citation type="journal article" date="2018" name="Plant J.">
        <title>The Sorghum bicolor reference genome: improved assembly, gene annotations, a transcriptome atlas, and signatures of genome organization.</title>
        <authorList>
            <person name="McCormick R.F."/>
            <person name="Truong S.K."/>
            <person name="Sreedasyam A."/>
            <person name="Jenkins J."/>
            <person name="Shu S."/>
            <person name="Sims D."/>
            <person name="Kennedy M."/>
            <person name="Amirebrahimi M."/>
            <person name="Weers B.D."/>
            <person name="McKinley B."/>
            <person name="Mattison A."/>
            <person name="Morishige D.T."/>
            <person name="Grimwood J."/>
            <person name="Schmutz J."/>
            <person name="Mullet J.E."/>
        </authorList>
    </citation>
    <scope>NUCLEOTIDE SEQUENCE [LARGE SCALE GENOMIC DNA]</scope>
    <source>
        <strain evidence="12">cv. BTx623</strain>
    </source>
</reference>
<dbReference type="Gene3D" id="1.10.10.10">
    <property type="entry name" value="Winged helix-like DNA-binding domain superfamily/Winged helix DNA-binding domain"/>
    <property type="match status" value="1"/>
</dbReference>
<evidence type="ECO:0000313" key="11">
    <source>
        <dbReference type="EMBL" id="OQU83020.1"/>
    </source>
</evidence>
<dbReference type="InParanoid" id="A0A1Z5RGX5"/>
<dbReference type="eggNOG" id="KOG4658">
    <property type="taxonomic scope" value="Eukaryota"/>
</dbReference>
<dbReference type="Gene3D" id="1.20.5.4130">
    <property type="match status" value="1"/>
</dbReference>
<dbReference type="SUPFAM" id="SSF52058">
    <property type="entry name" value="L domain-like"/>
    <property type="match status" value="1"/>
</dbReference>
<dbReference type="Gramene" id="OQU83021">
    <property type="protein sequence ID" value="OQU83021"/>
    <property type="gene ID" value="SORBI_3005G062900"/>
</dbReference>
<dbReference type="GO" id="GO:0002758">
    <property type="term" value="P:innate immune response-activating signaling pathway"/>
    <property type="evidence" value="ECO:0007669"/>
    <property type="project" value="UniProtKB-ARBA"/>
</dbReference>
<name>A0A1Z5RGX5_SORBI</name>
<reference evidence="11 12" key="1">
    <citation type="journal article" date="2009" name="Nature">
        <title>The Sorghum bicolor genome and the diversification of grasses.</title>
        <authorList>
            <person name="Paterson A.H."/>
            <person name="Bowers J.E."/>
            <person name="Bruggmann R."/>
            <person name="Dubchak I."/>
            <person name="Grimwood J."/>
            <person name="Gundlach H."/>
            <person name="Haberer G."/>
            <person name="Hellsten U."/>
            <person name="Mitros T."/>
            <person name="Poliakov A."/>
            <person name="Schmutz J."/>
            <person name="Spannagl M."/>
            <person name="Tang H."/>
            <person name="Wang X."/>
            <person name="Wicker T."/>
            <person name="Bharti A.K."/>
            <person name="Chapman J."/>
            <person name="Feltus F.A."/>
            <person name="Gowik U."/>
            <person name="Grigoriev I.V."/>
            <person name="Lyons E."/>
            <person name="Maher C.A."/>
            <person name="Martis M."/>
            <person name="Narechania A."/>
            <person name="Otillar R.P."/>
            <person name="Penning B.W."/>
            <person name="Salamov A.A."/>
            <person name="Wang Y."/>
            <person name="Zhang L."/>
            <person name="Carpita N.C."/>
            <person name="Freeling M."/>
            <person name="Gingle A.R."/>
            <person name="Hash C.T."/>
            <person name="Keller B."/>
            <person name="Klein P."/>
            <person name="Kresovich S."/>
            <person name="McCann M.C."/>
            <person name="Ming R."/>
            <person name="Peterson D.G."/>
            <person name="Mehboob-ur-Rahman"/>
            <person name="Ware D."/>
            <person name="Westhoff P."/>
            <person name="Mayer K.F."/>
            <person name="Messing J."/>
            <person name="Rokhsar D.S."/>
        </authorList>
    </citation>
    <scope>NUCLEOTIDE SEQUENCE [LARGE SCALE GENOMIC DNA]</scope>
    <source>
        <strain evidence="12">cv. BTx623</strain>
    </source>
</reference>
<keyword evidence="5" id="KW-0611">Plant defense</keyword>
<dbReference type="FunFam" id="1.10.10.10:FF:000322">
    <property type="entry name" value="Probable disease resistance protein At1g63360"/>
    <property type="match status" value="1"/>
</dbReference>
<dbReference type="InterPro" id="IPR044974">
    <property type="entry name" value="Disease_R_plants"/>
</dbReference>
<keyword evidence="2" id="KW-0433">Leucine-rich repeat</keyword>
<dbReference type="OrthoDB" id="640443at2759"/>
<evidence type="ECO:0000256" key="3">
    <source>
        <dbReference type="ARBA" id="ARBA00022737"/>
    </source>
</evidence>
<dbReference type="InterPro" id="IPR027417">
    <property type="entry name" value="P-loop_NTPase"/>
</dbReference>
<evidence type="ECO:0000259" key="10">
    <source>
        <dbReference type="Pfam" id="PF23598"/>
    </source>
</evidence>
<dbReference type="OMA" id="ICFERAD"/>
<dbReference type="Proteomes" id="UP000000768">
    <property type="component" value="Chromosome 5"/>
</dbReference>
<dbReference type="Pfam" id="PF23598">
    <property type="entry name" value="LRR_14"/>
    <property type="match status" value="1"/>
</dbReference>
<evidence type="ECO:0000256" key="2">
    <source>
        <dbReference type="ARBA" id="ARBA00022614"/>
    </source>
</evidence>
<dbReference type="InterPro" id="IPR058922">
    <property type="entry name" value="WHD_DRP"/>
</dbReference>
<dbReference type="Gramene" id="OQU83020">
    <property type="protein sequence ID" value="OQU83020"/>
    <property type="gene ID" value="SORBI_3005G062900"/>
</dbReference>
<feature type="domain" description="Disease resistance N-terminal" evidence="8">
    <location>
        <begin position="13"/>
        <end position="93"/>
    </location>
</feature>